<feature type="domain" description="Thioredoxin" evidence="2">
    <location>
        <begin position="54"/>
        <end position="210"/>
    </location>
</feature>
<accession>A0A1G2EGV5</accession>
<dbReference type="GO" id="GO:0016491">
    <property type="term" value="F:oxidoreductase activity"/>
    <property type="evidence" value="ECO:0007669"/>
    <property type="project" value="InterPro"/>
</dbReference>
<comment type="caution">
    <text evidence="3">The sequence shown here is derived from an EMBL/GenBank/DDBJ whole genome shotgun (WGS) entry which is preliminary data.</text>
</comment>
<name>A0A1G2EGV5_9BACT</name>
<dbReference type="SUPFAM" id="SSF52833">
    <property type="entry name" value="Thioredoxin-like"/>
    <property type="match status" value="1"/>
</dbReference>
<keyword evidence="1" id="KW-0472">Membrane</keyword>
<dbReference type="PROSITE" id="PS51352">
    <property type="entry name" value="THIOREDOXIN_2"/>
    <property type="match status" value="1"/>
</dbReference>
<dbReference type="InterPro" id="IPR013766">
    <property type="entry name" value="Thioredoxin_domain"/>
</dbReference>
<gene>
    <name evidence="3" type="ORF">A2896_00565</name>
</gene>
<evidence type="ECO:0000313" key="4">
    <source>
        <dbReference type="Proteomes" id="UP000178647"/>
    </source>
</evidence>
<dbReference type="InterPro" id="IPR036249">
    <property type="entry name" value="Thioredoxin-like_sf"/>
</dbReference>
<keyword evidence="1" id="KW-1133">Transmembrane helix</keyword>
<dbReference type="GO" id="GO:0016209">
    <property type="term" value="F:antioxidant activity"/>
    <property type="evidence" value="ECO:0007669"/>
    <property type="project" value="InterPro"/>
</dbReference>
<dbReference type="AlphaFoldDB" id="A0A1G2EGV5"/>
<dbReference type="STRING" id="1801672.A2896_00565"/>
<evidence type="ECO:0000259" key="2">
    <source>
        <dbReference type="PROSITE" id="PS51352"/>
    </source>
</evidence>
<reference evidence="3 4" key="1">
    <citation type="journal article" date="2016" name="Nat. Commun.">
        <title>Thousands of microbial genomes shed light on interconnected biogeochemical processes in an aquifer system.</title>
        <authorList>
            <person name="Anantharaman K."/>
            <person name="Brown C.T."/>
            <person name="Hug L.A."/>
            <person name="Sharon I."/>
            <person name="Castelle C.J."/>
            <person name="Probst A.J."/>
            <person name="Thomas B.C."/>
            <person name="Singh A."/>
            <person name="Wilkins M.J."/>
            <person name="Karaoz U."/>
            <person name="Brodie E.L."/>
            <person name="Williams K.H."/>
            <person name="Hubbard S.S."/>
            <person name="Banfield J.F."/>
        </authorList>
    </citation>
    <scope>NUCLEOTIDE SEQUENCE [LARGE SCALE GENOMIC DNA]</scope>
</reference>
<dbReference type="EMBL" id="MHMH01000008">
    <property type="protein sequence ID" value="OGZ24591.1"/>
    <property type="molecule type" value="Genomic_DNA"/>
</dbReference>
<keyword evidence="1" id="KW-0812">Transmembrane</keyword>
<sequence>MAKINTSTIIIAMLIVIVVGLLIVNGSKNKINVPAVDERGHPIAANSSAALLENFKNKPAPEFALADKDGKIYSLNELRGKNVILFFNEGLMCYPACWDQIVAFAKDERFNNADTIVLSVVVDPPEEWQKAVEQMPELGEATVIFDKNAAVSKRFGMLTTASSMHYGSLPGHTYVLINKEGIIKHIFDDPNMSIHNNQLVLELEKLSQNQ</sequence>
<dbReference type="Gene3D" id="3.40.30.10">
    <property type="entry name" value="Glutaredoxin"/>
    <property type="match status" value="1"/>
</dbReference>
<protein>
    <recommendedName>
        <fullName evidence="2">Thioredoxin domain-containing protein</fullName>
    </recommendedName>
</protein>
<dbReference type="InterPro" id="IPR000866">
    <property type="entry name" value="AhpC/TSA"/>
</dbReference>
<dbReference type="Proteomes" id="UP000178647">
    <property type="component" value="Unassembled WGS sequence"/>
</dbReference>
<evidence type="ECO:0000313" key="3">
    <source>
        <dbReference type="EMBL" id="OGZ24591.1"/>
    </source>
</evidence>
<evidence type="ECO:0000256" key="1">
    <source>
        <dbReference type="SAM" id="Phobius"/>
    </source>
</evidence>
<organism evidence="3 4">
    <name type="scientific">Candidatus Nealsonbacteria bacterium RIFCSPLOWO2_01_FULL_43_32</name>
    <dbReference type="NCBI Taxonomy" id="1801672"/>
    <lineage>
        <taxon>Bacteria</taxon>
        <taxon>Candidatus Nealsoniibacteriota</taxon>
    </lineage>
</organism>
<dbReference type="CDD" id="cd02971">
    <property type="entry name" value="PRX_family"/>
    <property type="match status" value="1"/>
</dbReference>
<proteinExistence type="predicted"/>
<feature type="transmembrane region" description="Helical" evidence="1">
    <location>
        <begin position="6"/>
        <end position="24"/>
    </location>
</feature>
<dbReference type="Pfam" id="PF00578">
    <property type="entry name" value="AhpC-TSA"/>
    <property type="match status" value="1"/>
</dbReference>